<keyword evidence="1" id="KW-0472">Membrane</keyword>
<name>A0A0E9WHU4_ANGAN</name>
<accession>A0A0E9WHU4</accession>
<keyword evidence="1" id="KW-0812">Transmembrane</keyword>
<evidence type="ECO:0000313" key="2">
    <source>
        <dbReference type="EMBL" id="JAH89160.1"/>
    </source>
</evidence>
<evidence type="ECO:0000256" key="1">
    <source>
        <dbReference type="SAM" id="Phobius"/>
    </source>
</evidence>
<proteinExistence type="predicted"/>
<reference evidence="2" key="1">
    <citation type="submission" date="2014-11" db="EMBL/GenBank/DDBJ databases">
        <authorList>
            <person name="Amaro Gonzalez C."/>
        </authorList>
    </citation>
    <scope>NUCLEOTIDE SEQUENCE</scope>
</reference>
<dbReference type="AlphaFoldDB" id="A0A0E9WHU4"/>
<dbReference type="EMBL" id="GBXM01019417">
    <property type="protein sequence ID" value="JAH89160.1"/>
    <property type="molecule type" value="Transcribed_RNA"/>
</dbReference>
<protein>
    <submittedName>
        <fullName evidence="2">Uncharacterized protein</fullName>
    </submittedName>
</protein>
<sequence>MVIIRNTTFSILSFLFIFLARIIKNDRNNKDSNANNCTFFMDVGNAFFG</sequence>
<reference evidence="2" key="2">
    <citation type="journal article" date="2015" name="Fish Shellfish Immunol.">
        <title>Early steps in the European eel (Anguilla anguilla)-Vibrio vulnificus interaction in the gills: Role of the RtxA13 toxin.</title>
        <authorList>
            <person name="Callol A."/>
            <person name="Pajuelo D."/>
            <person name="Ebbesson L."/>
            <person name="Teles M."/>
            <person name="MacKenzie S."/>
            <person name="Amaro C."/>
        </authorList>
    </citation>
    <scope>NUCLEOTIDE SEQUENCE</scope>
</reference>
<feature type="transmembrane region" description="Helical" evidence="1">
    <location>
        <begin position="6"/>
        <end position="23"/>
    </location>
</feature>
<keyword evidence="1" id="KW-1133">Transmembrane helix</keyword>
<organism evidence="2">
    <name type="scientific">Anguilla anguilla</name>
    <name type="common">European freshwater eel</name>
    <name type="synonym">Muraena anguilla</name>
    <dbReference type="NCBI Taxonomy" id="7936"/>
    <lineage>
        <taxon>Eukaryota</taxon>
        <taxon>Metazoa</taxon>
        <taxon>Chordata</taxon>
        <taxon>Craniata</taxon>
        <taxon>Vertebrata</taxon>
        <taxon>Euteleostomi</taxon>
        <taxon>Actinopterygii</taxon>
        <taxon>Neopterygii</taxon>
        <taxon>Teleostei</taxon>
        <taxon>Anguilliformes</taxon>
        <taxon>Anguillidae</taxon>
        <taxon>Anguilla</taxon>
    </lineage>
</organism>